<dbReference type="Proteomes" id="UP000320078">
    <property type="component" value="Unassembled WGS sequence"/>
</dbReference>
<sequence length="81" mass="9853">MFLITKKGSSKQIEYLKKLISKTYKINEKIKENISELSRIEISFWIEMFQFLENNNIQKTLGYSSLYEKEMDKFYIIKKKK</sequence>
<evidence type="ECO:0000313" key="2">
    <source>
        <dbReference type="Proteomes" id="UP000320078"/>
    </source>
</evidence>
<organism evidence="1 2">
    <name type="scientific">Candidatus Phytoplasma pini</name>
    <dbReference type="NCBI Taxonomy" id="267362"/>
    <lineage>
        <taxon>Bacteria</taxon>
        <taxon>Bacillati</taxon>
        <taxon>Mycoplasmatota</taxon>
        <taxon>Mollicutes</taxon>
        <taxon>Acholeplasmatales</taxon>
        <taxon>Acholeplasmataceae</taxon>
        <taxon>Candidatus Phytoplasma</taxon>
    </lineage>
</organism>
<dbReference type="EMBL" id="VIAE01000010">
    <property type="protein sequence ID" value="TVY12130.1"/>
    <property type="molecule type" value="Genomic_DNA"/>
</dbReference>
<name>A0A559KJ18_9MOLU</name>
<keyword evidence="2" id="KW-1185">Reference proteome</keyword>
<protein>
    <submittedName>
        <fullName evidence="1">Uncharacterized protein</fullName>
    </submittedName>
</protein>
<dbReference type="AlphaFoldDB" id="A0A559KJ18"/>
<comment type="caution">
    <text evidence="1">The sequence shown here is derived from an EMBL/GenBank/DDBJ whole genome shotgun (WGS) entry which is preliminary data.</text>
</comment>
<dbReference type="RefSeq" id="WP_144658531.1">
    <property type="nucleotide sequence ID" value="NZ_VIAE01000010.1"/>
</dbReference>
<reference evidence="1 2" key="1">
    <citation type="submission" date="2019-06" db="EMBL/GenBank/DDBJ databases">
        <title>Draft Genome Sequence of Candidatus Phytoplasma pini-Related Strain MDPP: A Resource for Comparative Genomics of Gymnosperm-infecting Phytoplasmas.</title>
        <authorList>
            <person name="Cai W."/>
            <person name="Costanzo S."/>
            <person name="Shao J."/>
            <person name="Zhao Y."/>
            <person name="Davis R."/>
        </authorList>
    </citation>
    <scope>NUCLEOTIDE SEQUENCE [LARGE SCALE GENOMIC DNA]</scope>
    <source>
        <strain evidence="1 2">MDPP</strain>
    </source>
</reference>
<proteinExistence type="predicted"/>
<gene>
    <name evidence="1" type="ORF">MDPP_00342</name>
</gene>
<evidence type="ECO:0000313" key="1">
    <source>
        <dbReference type="EMBL" id="TVY12130.1"/>
    </source>
</evidence>
<accession>A0A559KJ18</accession>